<dbReference type="OrthoDB" id="1101576at2759"/>
<gene>
    <name evidence="1" type="primary">ZBED5</name>
    <name evidence="1" type="ORF">EVAR_25970_1</name>
</gene>
<name>A0A4C1V255_EUMVA</name>
<dbReference type="EMBL" id="BGZK01000262">
    <property type="protein sequence ID" value="GBP32610.1"/>
    <property type="molecule type" value="Genomic_DNA"/>
</dbReference>
<dbReference type="AlphaFoldDB" id="A0A4C1V255"/>
<dbReference type="PANTHER" id="PTHR45913:SF19">
    <property type="entry name" value="LOW QUALITY PROTEIN: ZINC FINGER BED DOMAIN-CONTAINING PROTEIN 5-LIKE"/>
    <property type="match status" value="1"/>
</dbReference>
<accession>A0A4C1V255</accession>
<evidence type="ECO:0000313" key="2">
    <source>
        <dbReference type="Proteomes" id="UP000299102"/>
    </source>
</evidence>
<reference evidence="1 2" key="1">
    <citation type="journal article" date="2019" name="Commun. Biol.">
        <title>The bagworm genome reveals a unique fibroin gene that provides high tensile strength.</title>
        <authorList>
            <person name="Kono N."/>
            <person name="Nakamura H."/>
            <person name="Ohtoshi R."/>
            <person name="Tomita M."/>
            <person name="Numata K."/>
            <person name="Arakawa K."/>
        </authorList>
    </citation>
    <scope>NUCLEOTIDE SEQUENCE [LARGE SCALE GENOMIC DNA]</scope>
</reference>
<dbReference type="STRING" id="151549.A0A4C1V255"/>
<proteinExistence type="predicted"/>
<keyword evidence="2" id="KW-1185">Reference proteome</keyword>
<organism evidence="1 2">
    <name type="scientific">Eumeta variegata</name>
    <name type="common">Bagworm moth</name>
    <name type="synonym">Eumeta japonica</name>
    <dbReference type="NCBI Taxonomy" id="151549"/>
    <lineage>
        <taxon>Eukaryota</taxon>
        <taxon>Metazoa</taxon>
        <taxon>Ecdysozoa</taxon>
        <taxon>Arthropoda</taxon>
        <taxon>Hexapoda</taxon>
        <taxon>Insecta</taxon>
        <taxon>Pterygota</taxon>
        <taxon>Neoptera</taxon>
        <taxon>Endopterygota</taxon>
        <taxon>Lepidoptera</taxon>
        <taxon>Glossata</taxon>
        <taxon>Ditrysia</taxon>
        <taxon>Tineoidea</taxon>
        <taxon>Psychidae</taxon>
        <taxon>Oiketicinae</taxon>
        <taxon>Eumeta</taxon>
    </lineage>
</organism>
<sequence length="466" mass="53733">MERWLKGVKRVATSSNDAECSKAVRAENTAITDPDDDVTTSSSRILKTKKRNSMAPAKLLRHLETVHPESKDMNKDFFVRKKEQLLESQKNIMRATQAINEKATEASCLVSYRIAKAGEVHTIAENLIKSCVLDITKCMLDEKSAKHLSTVPLSNDTVSRRIHDLTSYVKQELVERLQKTRFALQMDKSTDVVGLPILLVIARYPYESSFEEDMLMCSPLPTNTIGEEMFNKINIFFEENNLKWDHCIDICTDGVKAMTGKQTTVFQAYNKITAFKRKLDFWIICVGKREIESFTSLSEFVSDNDSEMFQDDVFEELVQYLTSIRASLEKYFPEEQNTKMKHYSWIHNPFAPNLQKPKSMSNEIYESLLEMSSDTSMESLFKTMPPNDFWCRIRDEYPMFGKMTLNILLPFPTTYLCETGFSTYAATKTKCSNRLDAEPDMRLQLSSIKPDIYQLMKNKKQFHTSN</sequence>
<dbReference type="Proteomes" id="UP000299102">
    <property type="component" value="Unassembled WGS sequence"/>
</dbReference>
<comment type="caution">
    <text evidence="1">The sequence shown here is derived from an EMBL/GenBank/DDBJ whole genome shotgun (WGS) entry which is preliminary data.</text>
</comment>
<evidence type="ECO:0000313" key="1">
    <source>
        <dbReference type="EMBL" id="GBP32610.1"/>
    </source>
</evidence>
<dbReference type="PANTHER" id="PTHR45913">
    <property type="entry name" value="EPM2A-INTERACTING PROTEIN 1"/>
    <property type="match status" value="1"/>
</dbReference>
<protein>
    <submittedName>
        <fullName evidence="1">Zinc finger BED domain-containing protein 5</fullName>
    </submittedName>
</protein>